<name>A0A6J4MM66_9ACTN</name>
<evidence type="ECO:0000256" key="1">
    <source>
        <dbReference type="SAM" id="MobiDB-lite"/>
    </source>
</evidence>
<proteinExistence type="predicted"/>
<sequence>MASKKKSASKLALAVGQAKVQASDLQDRIGPAVEDARERLAPVVADARERITPVVEDARIRLTPVVEDARGRLTPVVEDARDRLTPVVGDAKERLADLAGTVAVKLDESLPDKATPAVVAAAAKRSKGSGRLKKLFVVAGIGAAAAVIAQKLRSNGAEPQWQSTPPGRPTPAPAPSTTEQAAETASAPAAAVAGLAAADAAQTDDQTDEATGPQGGVSVTAGEPSPTDAGGGSPDEAASDATDTPHEPTTPDSPAEKIEIKE</sequence>
<dbReference type="SUPFAM" id="SSF58113">
    <property type="entry name" value="Apolipoprotein A-I"/>
    <property type="match status" value="1"/>
</dbReference>
<dbReference type="Gene3D" id="1.20.120.20">
    <property type="entry name" value="Apolipoprotein"/>
    <property type="match status" value="1"/>
</dbReference>
<organism evidence="2">
    <name type="scientific">uncultured Nocardioidaceae bacterium</name>
    <dbReference type="NCBI Taxonomy" id="253824"/>
    <lineage>
        <taxon>Bacteria</taxon>
        <taxon>Bacillati</taxon>
        <taxon>Actinomycetota</taxon>
        <taxon>Actinomycetes</taxon>
        <taxon>Propionibacteriales</taxon>
        <taxon>Nocardioidaceae</taxon>
        <taxon>environmental samples</taxon>
    </lineage>
</organism>
<protein>
    <submittedName>
        <fullName evidence="2">Conjugative transfer protein TrbF</fullName>
    </submittedName>
</protein>
<dbReference type="AlphaFoldDB" id="A0A6J4MM66"/>
<feature type="region of interest" description="Disordered" evidence="1">
    <location>
        <begin position="155"/>
        <end position="262"/>
    </location>
</feature>
<evidence type="ECO:0000313" key="2">
    <source>
        <dbReference type="EMBL" id="CAA9363270.1"/>
    </source>
</evidence>
<feature type="compositionally biased region" description="Low complexity" evidence="1">
    <location>
        <begin position="175"/>
        <end position="212"/>
    </location>
</feature>
<accession>A0A6J4MM66</accession>
<gene>
    <name evidence="2" type="ORF">AVDCRST_MAG47-357</name>
</gene>
<reference evidence="2" key="1">
    <citation type="submission" date="2020-02" db="EMBL/GenBank/DDBJ databases">
        <authorList>
            <person name="Meier V. D."/>
        </authorList>
    </citation>
    <scope>NUCLEOTIDE SEQUENCE</scope>
    <source>
        <strain evidence="2">AVDCRST_MAG47</strain>
    </source>
</reference>
<dbReference type="EMBL" id="CADCUK010000025">
    <property type="protein sequence ID" value="CAA9363270.1"/>
    <property type="molecule type" value="Genomic_DNA"/>
</dbReference>